<organism evidence="2 3">
    <name type="scientific">Clydaea vesicula</name>
    <dbReference type="NCBI Taxonomy" id="447962"/>
    <lineage>
        <taxon>Eukaryota</taxon>
        <taxon>Fungi</taxon>
        <taxon>Fungi incertae sedis</taxon>
        <taxon>Chytridiomycota</taxon>
        <taxon>Chytridiomycota incertae sedis</taxon>
        <taxon>Chytridiomycetes</taxon>
        <taxon>Lobulomycetales</taxon>
        <taxon>Lobulomycetaceae</taxon>
        <taxon>Clydaea</taxon>
    </lineage>
</organism>
<protein>
    <submittedName>
        <fullName evidence="2">Uncharacterized protein</fullName>
    </submittedName>
</protein>
<feature type="compositionally biased region" description="Polar residues" evidence="1">
    <location>
        <begin position="213"/>
        <end position="222"/>
    </location>
</feature>
<dbReference type="Proteomes" id="UP001211065">
    <property type="component" value="Unassembled WGS sequence"/>
</dbReference>
<name>A0AAD5XYZ7_9FUNG</name>
<proteinExistence type="predicted"/>
<evidence type="ECO:0000313" key="2">
    <source>
        <dbReference type="EMBL" id="KAJ3221745.1"/>
    </source>
</evidence>
<accession>A0AAD5XYZ7</accession>
<reference evidence="2" key="1">
    <citation type="submission" date="2020-05" db="EMBL/GenBank/DDBJ databases">
        <title>Phylogenomic resolution of chytrid fungi.</title>
        <authorList>
            <person name="Stajich J.E."/>
            <person name="Amses K."/>
            <person name="Simmons R."/>
            <person name="Seto K."/>
            <person name="Myers J."/>
            <person name="Bonds A."/>
            <person name="Quandt C.A."/>
            <person name="Barry K."/>
            <person name="Liu P."/>
            <person name="Grigoriev I."/>
            <person name="Longcore J.E."/>
            <person name="James T.Y."/>
        </authorList>
    </citation>
    <scope>NUCLEOTIDE SEQUENCE</scope>
    <source>
        <strain evidence="2">JEL0476</strain>
    </source>
</reference>
<sequence length="780" mass="89331">MEKMKDDDSILNFFPLGDSDFTLFSRKSFEKLIVTGTNFNKKKTEATNASTESINKFNDTTMDFSITSKLKNQEKNSGTATCVTAQPVTMLDNNVNLNSIGATNLFNSSKLSDASDQQQPCKEVENYFPEYSMQPLDRYVVEKAVPLKPETIKNEINFLTVASSHLPTKKLRTSRSFTLNGEHDRFQERRLRHRGSCPTLPKSSSTVDDEIQGYSNENRFGTSNSKKKELTIFEFLRNSSFSSEEEDIFKNPPREEQFHSFSRSSLFSKSVRKLTTSLNQASSLRNFDSNTLIASKRKLSENSNSTSIDKISEINREFLHSTEPSLTKSATVGTLQKKKSRGILSGLFTRSKSNTDISANVTTNVKSIQTIEMRAKNCNDSYGTISSTPKKKSSIQSQTIVETLTNEEKENNLKISSNSNDDLIILTKKKNQKLINLPEKLNEDSSTAKFFFHLSKYDKRFGKVFEAKLDRSVINQIRNNSGTLTKISSPVKGFLPNSKEEITFKRNASLYKPAQVNSKTQTYEFEKTSQHIQTSQPVSVATQTANGTGEKANPVEVLEFTPCLKKTEIKNAVVELLKKKDIGNFKEINLPDEIISSSLDEFNSTEDRLIEAKSVENNELTEYNEISSSIDSFDSGFTSPKLENSNIICSKQNDMNLCNVPPSEKVENFINERHSRLKNNNQIDLFEKKQQTWETIYSEEMKQEIEKKFIKERNLNLQLLHELKNLKNLYYQEKKLKEKYFFEMETFKYRYENLAKLTYFKLTEEIEHRLNIEIELNEKK</sequence>
<feature type="region of interest" description="Disordered" evidence="1">
    <location>
        <begin position="195"/>
        <end position="222"/>
    </location>
</feature>
<dbReference type="EMBL" id="JADGJW010000211">
    <property type="protein sequence ID" value="KAJ3221745.1"/>
    <property type="molecule type" value="Genomic_DNA"/>
</dbReference>
<evidence type="ECO:0000256" key="1">
    <source>
        <dbReference type="SAM" id="MobiDB-lite"/>
    </source>
</evidence>
<evidence type="ECO:0000313" key="3">
    <source>
        <dbReference type="Proteomes" id="UP001211065"/>
    </source>
</evidence>
<comment type="caution">
    <text evidence="2">The sequence shown here is derived from an EMBL/GenBank/DDBJ whole genome shotgun (WGS) entry which is preliminary data.</text>
</comment>
<dbReference type="AlphaFoldDB" id="A0AAD5XYZ7"/>
<gene>
    <name evidence="2" type="ORF">HK099_003165</name>
</gene>
<keyword evidence="3" id="KW-1185">Reference proteome</keyword>